<accession>A0A2P6S155</accession>
<reference evidence="2 3" key="1">
    <citation type="journal article" date="2018" name="Nat. Genet.">
        <title>The Rosa genome provides new insights in the design of modern roses.</title>
        <authorList>
            <person name="Bendahmane M."/>
        </authorList>
    </citation>
    <scope>NUCLEOTIDE SEQUENCE [LARGE SCALE GENOMIC DNA]</scope>
    <source>
        <strain evidence="3">cv. Old Blush</strain>
    </source>
</reference>
<dbReference type="GO" id="GO:0070042">
    <property type="term" value="F:rRNA (uridine-N3-)-methyltransferase activity"/>
    <property type="evidence" value="ECO:0007669"/>
    <property type="project" value="InterPro"/>
</dbReference>
<gene>
    <name evidence="2" type="ORF">RchiOBHm_Chr2g0155281</name>
</gene>
<proteinExistence type="predicted"/>
<comment type="caution">
    <text evidence="2">The sequence shown here is derived from an EMBL/GenBank/DDBJ whole genome shotgun (WGS) entry which is preliminary data.</text>
</comment>
<sequence length="70" mass="7804">MERWIEHYSSSQQILLVGEGDFSFSACLARAFRYAPNMVATSLDSQGTLLVYTKPCCASNYSDLGFINLD</sequence>
<dbReference type="Pfam" id="PF10354">
    <property type="entry name" value="BMT5-like"/>
    <property type="match status" value="1"/>
</dbReference>
<protein>
    <recommendedName>
        <fullName evidence="1">25S rRNA (uridine-N(3))-methyltransferase BMT5-like domain-containing protein</fullName>
    </recommendedName>
</protein>
<dbReference type="InterPro" id="IPR019446">
    <property type="entry name" value="BMT5-like"/>
</dbReference>
<dbReference type="GO" id="GO:0070475">
    <property type="term" value="P:rRNA base methylation"/>
    <property type="evidence" value="ECO:0007669"/>
    <property type="project" value="InterPro"/>
</dbReference>
<dbReference type="Proteomes" id="UP000238479">
    <property type="component" value="Chromosome 2"/>
</dbReference>
<dbReference type="STRING" id="74649.A0A2P6S155"/>
<organism evidence="2 3">
    <name type="scientific">Rosa chinensis</name>
    <name type="common">China rose</name>
    <dbReference type="NCBI Taxonomy" id="74649"/>
    <lineage>
        <taxon>Eukaryota</taxon>
        <taxon>Viridiplantae</taxon>
        <taxon>Streptophyta</taxon>
        <taxon>Embryophyta</taxon>
        <taxon>Tracheophyta</taxon>
        <taxon>Spermatophyta</taxon>
        <taxon>Magnoliopsida</taxon>
        <taxon>eudicotyledons</taxon>
        <taxon>Gunneridae</taxon>
        <taxon>Pentapetalae</taxon>
        <taxon>rosids</taxon>
        <taxon>fabids</taxon>
        <taxon>Rosales</taxon>
        <taxon>Rosaceae</taxon>
        <taxon>Rosoideae</taxon>
        <taxon>Rosoideae incertae sedis</taxon>
        <taxon>Rosa</taxon>
    </lineage>
</organism>
<name>A0A2P6S155_ROSCH</name>
<dbReference type="EMBL" id="PDCK01000040">
    <property type="protein sequence ID" value="PRQ52418.1"/>
    <property type="molecule type" value="Genomic_DNA"/>
</dbReference>
<evidence type="ECO:0000259" key="1">
    <source>
        <dbReference type="Pfam" id="PF10354"/>
    </source>
</evidence>
<dbReference type="Gramene" id="PRQ52418">
    <property type="protein sequence ID" value="PRQ52418"/>
    <property type="gene ID" value="RchiOBHm_Chr2g0155281"/>
</dbReference>
<dbReference type="OMA" id="CCASNYS"/>
<keyword evidence="3" id="KW-1185">Reference proteome</keyword>
<evidence type="ECO:0000313" key="3">
    <source>
        <dbReference type="Proteomes" id="UP000238479"/>
    </source>
</evidence>
<dbReference type="AlphaFoldDB" id="A0A2P6S155"/>
<feature type="domain" description="25S rRNA (uridine-N(3))-methyltransferase BMT5-like" evidence="1">
    <location>
        <begin position="15"/>
        <end position="51"/>
    </location>
</feature>
<evidence type="ECO:0000313" key="2">
    <source>
        <dbReference type="EMBL" id="PRQ52418.1"/>
    </source>
</evidence>